<dbReference type="SMART" id="SM00460">
    <property type="entry name" value="TGc"/>
    <property type="match status" value="1"/>
</dbReference>
<dbReference type="InParanoid" id="A0A1Y5TG69"/>
<dbReference type="InterPro" id="IPR038765">
    <property type="entry name" value="Papain-like_cys_pep_sf"/>
</dbReference>
<feature type="domain" description="Transglutaminase-like" evidence="1">
    <location>
        <begin position="176"/>
        <end position="246"/>
    </location>
</feature>
<dbReference type="GO" id="GO:0003810">
    <property type="term" value="F:protein-glutamine gamma-glutamyltransferase activity"/>
    <property type="evidence" value="ECO:0007669"/>
    <property type="project" value="UniProtKB-EC"/>
</dbReference>
<accession>A0A1Y5TG69</accession>
<evidence type="ECO:0000313" key="2">
    <source>
        <dbReference type="EMBL" id="SLN61189.1"/>
    </source>
</evidence>
<name>A0A1Y5TG69_9PROT</name>
<evidence type="ECO:0000259" key="1">
    <source>
        <dbReference type="SMART" id="SM00460"/>
    </source>
</evidence>
<keyword evidence="2" id="KW-0808">Transferase</keyword>
<dbReference type="Pfam" id="PF08379">
    <property type="entry name" value="Bact_transglu_N"/>
    <property type="match status" value="1"/>
</dbReference>
<dbReference type="Proteomes" id="UP000193200">
    <property type="component" value="Unassembled WGS sequence"/>
</dbReference>
<sequence length="291" mass="31376">MIYDVNHRTRFEYAQAVSISHHVLHLSPRTAPRQKCLSAAIVVDPAPTVRKDGRDFYGNPITHLTVQEPHAKLLVHSRARVDVTGPGPIDLEASRPWEEVAGLLLGPTDAEALEACRFAFASPYVGIDDAVHDFAVASFTPGRPLLAAAMEMTNRIYNGFEYRGGVTDVSTPVAQVLSSRTGVCQDFAHLQVACLRSLGLAARYVSGYLLTHPAAGQEKLVGADESHAWISVWCPVNGWVDFDPTNNCIPGDEHIVLAWGRDYGDVSPINGFMVGGGSHAISVSVDVAPQA</sequence>
<dbReference type="PANTHER" id="PTHR33490">
    <property type="entry name" value="BLR5614 PROTEIN-RELATED"/>
    <property type="match status" value="1"/>
</dbReference>
<dbReference type="AlphaFoldDB" id="A0A1Y5TG69"/>
<dbReference type="EMBL" id="FWFR01000002">
    <property type="protein sequence ID" value="SLN61189.1"/>
    <property type="molecule type" value="Genomic_DNA"/>
</dbReference>
<gene>
    <name evidence="2" type="primary">tgpA</name>
    <name evidence="2" type="ORF">OCH7691_02709</name>
</gene>
<dbReference type="InterPro" id="IPR013589">
    <property type="entry name" value="Bac_transglu_N"/>
</dbReference>
<dbReference type="EC" id="2.3.2.13" evidence="2"/>
<dbReference type="PANTHER" id="PTHR33490:SF7">
    <property type="entry name" value="BLR2979 PROTEIN"/>
    <property type="match status" value="1"/>
</dbReference>
<organism evidence="2 3">
    <name type="scientific">Oceanibacterium hippocampi</name>
    <dbReference type="NCBI Taxonomy" id="745714"/>
    <lineage>
        <taxon>Bacteria</taxon>
        <taxon>Pseudomonadati</taxon>
        <taxon>Pseudomonadota</taxon>
        <taxon>Alphaproteobacteria</taxon>
        <taxon>Sneathiellales</taxon>
        <taxon>Sneathiellaceae</taxon>
        <taxon>Oceanibacterium</taxon>
    </lineage>
</organism>
<keyword evidence="3" id="KW-1185">Reference proteome</keyword>
<dbReference type="Gene3D" id="3.10.620.30">
    <property type="match status" value="1"/>
</dbReference>
<reference evidence="2 3" key="1">
    <citation type="submission" date="2017-03" db="EMBL/GenBank/DDBJ databases">
        <authorList>
            <person name="Afonso C.L."/>
            <person name="Miller P.J."/>
            <person name="Scott M.A."/>
            <person name="Spackman E."/>
            <person name="Goraichik I."/>
            <person name="Dimitrov K.M."/>
            <person name="Suarez D.L."/>
            <person name="Swayne D.E."/>
        </authorList>
    </citation>
    <scope>NUCLEOTIDE SEQUENCE [LARGE SCALE GENOMIC DNA]</scope>
    <source>
        <strain evidence="2 3">CECT 7691</strain>
    </source>
</reference>
<dbReference type="RefSeq" id="WP_085884032.1">
    <property type="nucleotide sequence ID" value="NZ_FWFR01000002.1"/>
</dbReference>
<dbReference type="Pfam" id="PF01841">
    <property type="entry name" value="Transglut_core"/>
    <property type="match status" value="1"/>
</dbReference>
<dbReference type="SUPFAM" id="SSF54001">
    <property type="entry name" value="Cysteine proteinases"/>
    <property type="match status" value="1"/>
</dbReference>
<protein>
    <submittedName>
        <fullName evidence="2">Protein-glutamine gamma-glutamyltransferase</fullName>
        <ecNumber evidence="2">2.3.2.13</ecNumber>
    </submittedName>
</protein>
<evidence type="ECO:0000313" key="3">
    <source>
        <dbReference type="Proteomes" id="UP000193200"/>
    </source>
</evidence>
<keyword evidence="2" id="KW-0012">Acyltransferase</keyword>
<dbReference type="InterPro" id="IPR002931">
    <property type="entry name" value="Transglutaminase-like"/>
</dbReference>
<dbReference type="OrthoDB" id="9804023at2"/>
<proteinExistence type="predicted"/>